<keyword evidence="4 5" id="KW-0413">Isomerase</keyword>
<dbReference type="GO" id="GO:0006457">
    <property type="term" value="P:protein folding"/>
    <property type="evidence" value="ECO:0007669"/>
    <property type="project" value="InterPro"/>
</dbReference>
<dbReference type="STRING" id="1802439.A2589_01495"/>
<dbReference type="PANTHER" id="PTHR45625:SF4">
    <property type="entry name" value="PEPTIDYLPROLYL ISOMERASE DOMAIN AND WD REPEAT-CONTAINING PROTEIN 1"/>
    <property type="match status" value="1"/>
</dbReference>
<dbReference type="Gene3D" id="2.40.100.10">
    <property type="entry name" value="Cyclophilin-like"/>
    <property type="match status" value="1"/>
</dbReference>
<dbReference type="InterPro" id="IPR020892">
    <property type="entry name" value="Cyclophilin-type_PPIase_CS"/>
</dbReference>
<reference evidence="7 8" key="1">
    <citation type="journal article" date="2016" name="Nat. Commun.">
        <title>Thousands of microbial genomes shed light on interconnected biogeochemical processes in an aquifer system.</title>
        <authorList>
            <person name="Anantharaman K."/>
            <person name="Brown C.T."/>
            <person name="Hug L.A."/>
            <person name="Sharon I."/>
            <person name="Castelle C.J."/>
            <person name="Probst A.J."/>
            <person name="Thomas B.C."/>
            <person name="Singh A."/>
            <person name="Wilkins M.J."/>
            <person name="Karaoz U."/>
            <person name="Brodie E.L."/>
            <person name="Williams K.H."/>
            <person name="Hubbard S.S."/>
            <person name="Banfield J.F."/>
        </authorList>
    </citation>
    <scope>NUCLEOTIDE SEQUENCE [LARGE SCALE GENOMIC DNA]</scope>
</reference>
<sequence>MNNPVVTVVTNQGTFELELFKREMPITAGNFLKLVEEGFYDGTRFHRVIPGFMVQGGDPLTKEQPANTAIHGTGGPGYMIEDEFVVGDKLSNRRGSISMANSGRPNSGGSQFFINVADNTFLDFDQPPLESKHPVFGQVVSGMEVVDKIVSVPTVPGDQPVEPVIIEKMTVK</sequence>
<dbReference type="AlphaFoldDB" id="A0A1G2QHX5"/>
<dbReference type="InterPro" id="IPR044666">
    <property type="entry name" value="Cyclophilin_A-like"/>
</dbReference>
<comment type="catalytic activity">
    <reaction evidence="5">
        <text>[protein]-peptidylproline (omega=180) = [protein]-peptidylproline (omega=0)</text>
        <dbReference type="Rhea" id="RHEA:16237"/>
        <dbReference type="Rhea" id="RHEA-COMP:10747"/>
        <dbReference type="Rhea" id="RHEA-COMP:10748"/>
        <dbReference type="ChEBI" id="CHEBI:83833"/>
        <dbReference type="ChEBI" id="CHEBI:83834"/>
        <dbReference type="EC" id="5.2.1.8"/>
    </reaction>
</comment>
<proteinExistence type="inferred from homology"/>
<evidence type="ECO:0000256" key="3">
    <source>
        <dbReference type="ARBA" id="ARBA00023110"/>
    </source>
</evidence>
<dbReference type="PROSITE" id="PS50072">
    <property type="entry name" value="CSA_PPIASE_2"/>
    <property type="match status" value="1"/>
</dbReference>
<evidence type="ECO:0000256" key="1">
    <source>
        <dbReference type="ARBA" id="ARBA00002388"/>
    </source>
</evidence>
<dbReference type="PROSITE" id="PS00170">
    <property type="entry name" value="CSA_PPIASE_1"/>
    <property type="match status" value="1"/>
</dbReference>
<protein>
    <recommendedName>
        <fullName evidence="5">Peptidyl-prolyl cis-trans isomerase</fullName>
        <shortName evidence="5">PPIase</shortName>
        <ecNumber evidence="5">5.2.1.8</ecNumber>
    </recommendedName>
</protein>
<dbReference type="Proteomes" id="UP000177838">
    <property type="component" value="Unassembled WGS sequence"/>
</dbReference>
<dbReference type="Pfam" id="PF00160">
    <property type="entry name" value="Pro_isomerase"/>
    <property type="match status" value="1"/>
</dbReference>
<organism evidence="7 8">
    <name type="scientific">Candidatus Vogelbacteria bacterium RIFOXYD1_FULL_46_19</name>
    <dbReference type="NCBI Taxonomy" id="1802439"/>
    <lineage>
        <taxon>Bacteria</taxon>
        <taxon>Candidatus Vogeliibacteriota</taxon>
    </lineage>
</organism>
<comment type="similarity">
    <text evidence="2 5">Belongs to the cyclophilin-type PPIase family.</text>
</comment>
<dbReference type="EMBL" id="MHTK01000006">
    <property type="protein sequence ID" value="OHA59699.1"/>
    <property type="molecule type" value="Genomic_DNA"/>
</dbReference>
<evidence type="ECO:0000313" key="8">
    <source>
        <dbReference type="Proteomes" id="UP000177838"/>
    </source>
</evidence>
<dbReference type="InterPro" id="IPR002130">
    <property type="entry name" value="Cyclophilin-type_PPIase_dom"/>
</dbReference>
<dbReference type="PRINTS" id="PR00153">
    <property type="entry name" value="CSAPPISMRASE"/>
</dbReference>
<evidence type="ECO:0000313" key="7">
    <source>
        <dbReference type="EMBL" id="OHA59699.1"/>
    </source>
</evidence>
<name>A0A1G2QHX5_9BACT</name>
<dbReference type="InterPro" id="IPR024936">
    <property type="entry name" value="Cyclophilin-type_PPIase"/>
</dbReference>
<keyword evidence="3 5" id="KW-0697">Rotamase</keyword>
<dbReference type="CDD" id="cd00317">
    <property type="entry name" value="cyclophilin"/>
    <property type="match status" value="1"/>
</dbReference>
<dbReference type="GO" id="GO:0003755">
    <property type="term" value="F:peptidyl-prolyl cis-trans isomerase activity"/>
    <property type="evidence" value="ECO:0007669"/>
    <property type="project" value="UniProtKB-UniRule"/>
</dbReference>
<comment type="caution">
    <text evidence="7">The sequence shown here is derived from an EMBL/GenBank/DDBJ whole genome shotgun (WGS) entry which is preliminary data.</text>
</comment>
<dbReference type="PANTHER" id="PTHR45625">
    <property type="entry name" value="PEPTIDYL-PROLYL CIS-TRANS ISOMERASE-RELATED"/>
    <property type="match status" value="1"/>
</dbReference>
<dbReference type="PIRSF" id="PIRSF001467">
    <property type="entry name" value="Peptidylpro_ismrse"/>
    <property type="match status" value="1"/>
</dbReference>
<gene>
    <name evidence="7" type="ORF">A2589_01495</name>
</gene>
<dbReference type="SUPFAM" id="SSF50891">
    <property type="entry name" value="Cyclophilin-like"/>
    <property type="match status" value="1"/>
</dbReference>
<accession>A0A1G2QHX5</accession>
<evidence type="ECO:0000256" key="5">
    <source>
        <dbReference type="RuleBase" id="RU363019"/>
    </source>
</evidence>
<evidence type="ECO:0000259" key="6">
    <source>
        <dbReference type="PROSITE" id="PS50072"/>
    </source>
</evidence>
<dbReference type="EC" id="5.2.1.8" evidence="5"/>
<dbReference type="InterPro" id="IPR029000">
    <property type="entry name" value="Cyclophilin-like_dom_sf"/>
</dbReference>
<comment type="function">
    <text evidence="1 5">PPIases accelerate the folding of proteins. It catalyzes the cis-trans isomerization of proline imidic peptide bonds in oligopeptides.</text>
</comment>
<feature type="domain" description="PPIase cyclophilin-type" evidence="6">
    <location>
        <begin position="13"/>
        <end position="171"/>
    </location>
</feature>
<evidence type="ECO:0000256" key="4">
    <source>
        <dbReference type="ARBA" id="ARBA00023235"/>
    </source>
</evidence>
<evidence type="ECO:0000256" key="2">
    <source>
        <dbReference type="ARBA" id="ARBA00007365"/>
    </source>
</evidence>